<keyword evidence="1 3" id="KW-0145">Chemotaxis</keyword>
<keyword evidence="5" id="KW-1185">Reference proteome</keyword>
<dbReference type="InterPro" id="IPR011324">
    <property type="entry name" value="Cytotoxic_necrot_fac-like_cat"/>
</dbReference>
<proteinExistence type="inferred from homology"/>
<organism evidence="4 5">
    <name type="scientific">Longicatena caecimuris</name>
    <dbReference type="NCBI Taxonomy" id="1796635"/>
    <lineage>
        <taxon>Bacteria</taxon>
        <taxon>Bacillati</taxon>
        <taxon>Bacillota</taxon>
        <taxon>Erysipelotrichia</taxon>
        <taxon>Erysipelotrichales</taxon>
        <taxon>Erysipelotrichaceae</taxon>
        <taxon>Longicatena</taxon>
    </lineage>
</organism>
<accession>A0A4R3TM23</accession>
<name>A0A4R3TM23_9FIRM</name>
<evidence type="ECO:0000256" key="3">
    <source>
        <dbReference type="HAMAP-Rule" id="MF_01440"/>
    </source>
</evidence>
<keyword evidence="2 3" id="KW-0378">Hydrolase</keyword>
<dbReference type="Proteomes" id="UP000295773">
    <property type="component" value="Unassembled WGS sequence"/>
</dbReference>
<evidence type="ECO:0000256" key="2">
    <source>
        <dbReference type="ARBA" id="ARBA00022801"/>
    </source>
</evidence>
<comment type="function">
    <text evidence="3">Probably deamidates glutamine residues to glutamate on methyl-accepting chemotaxis receptors (MCPs), playing an important role in chemotaxis.</text>
</comment>
<evidence type="ECO:0000313" key="5">
    <source>
        <dbReference type="Proteomes" id="UP000295773"/>
    </source>
</evidence>
<sequence length="157" mass="17010">MQKKVIGIGAAAIGKEDDVLISYALGSCVGICLYDPVAKIGGMVHILLPDSKLIPDKPDVYRYADTGITALCTKMQIKGAVRSRMYAKVAGGACMFASEISTNIGKRNVNAVRQILQKLAIPIKGEDVEKNYGRSIWFYCSDGLVKVKSARNINIEI</sequence>
<protein>
    <recommendedName>
        <fullName evidence="3">Probable chemoreceptor glutamine deamidase CheD</fullName>
        <ecNumber evidence="3">3.5.1.44</ecNumber>
    </recommendedName>
</protein>
<dbReference type="AlphaFoldDB" id="A0A4R3TM23"/>
<dbReference type="GO" id="GO:0050568">
    <property type="term" value="F:protein-glutamine glutaminase activity"/>
    <property type="evidence" value="ECO:0007669"/>
    <property type="project" value="UniProtKB-UniRule"/>
</dbReference>
<dbReference type="SUPFAM" id="SSF64438">
    <property type="entry name" value="CNF1/YfiH-like putative cysteine hydrolases"/>
    <property type="match status" value="1"/>
</dbReference>
<dbReference type="HAMAP" id="MF_01440">
    <property type="entry name" value="CheD"/>
    <property type="match status" value="1"/>
</dbReference>
<dbReference type="PANTHER" id="PTHR35147:SF1">
    <property type="entry name" value="CHEMORECEPTOR GLUTAMINE DEAMIDASE CHED-RELATED"/>
    <property type="match status" value="1"/>
</dbReference>
<reference evidence="4 5" key="1">
    <citation type="submission" date="2019-03" db="EMBL/GenBank/DDBJ databases">
        <title>Genomic Encyclopedia of Type Strains, Phase IV (KMG-IV): sequencing the most valuable type-strain genomes for metagenomic binning, comparative biology and taxonomic classification.</title>
        <authorList>
            <person name="Goeker M."/>
        </authorList>
    </citation>
    <scope>NUCLEOTIDE SEQUENCE [LARGE SCALE GENOMIC DNA]</scope>
    <source>
        <strain evidence="4 5">DSM 29481</strain>
    </source>
</reference>
<dbReference type="CDD" id="cd16352">
    <property type="entry name" value="CheD"/>
    <property type="match status" value="1"/>
</dbReference>
<evidence type="ECO:0000256" key="1">
    <source>
        <dbReference type="ARBA" id="ARBA00022500"/>
    </source>
</evidence>
<gene>
    <name evidence="3" type="primary">cheD</name>
    <name evidence="4" type="ORF">EDD61_103134</name>
</gene>
<dbReference type="EMBL" id="SMBP01000003">
    <property type="protein sequence ID" value="TCU62719.1"/>
    <property type="molecule type" value="Genomic_DNA"/>
</dbReference>
<dbReference type="GO" id="GO:0006935">
    <property type="term" value="P:chemotaxis"/>
    <property type="evidence" value="ECO:0007669"/>
    <property type="project" value="UniProtKB-UniRule"/>
</dbReference>
<evidence type="ECO:0000313" key="4">
    <source>
        <dbReference type="EMBL" id="TCU62719.1"/>
    </source>
</evidence>
<comment type="catalytic activity">
    <reaction evidence="3">
        <text>L-glutaminyl-[protein] + H2O = L-glutamyl-[protein] + NH4(+)</text>
        <dbReference type="Rhea" id="RHEA:16441"/>
        <dbReference type="Rhea" id="RHEA-COMP:10207"/>
        <dbReference type="Rhea" id="RHEA-COMP:10208"/>
        <dbReference type="ChEBI" id="CHEBI:15377"/>
        <dbReference type="ChEBI" id="CHEBI:28938"/>
        <dbReference type="ChEBI" id="CHEBI:29973"/>
        <dbReference type="ChEBI" id="CHEBI:30011"/>
        <dbReference type="EC" id="3.5.1.44"/>
    </reaction>
</comment>
<dbReference type="Gene3D" id="3.30.1330.200">
    <property type="match status" value="1"/>
</dbReference>
<dbReference type="EC" id="3.5.1.44" evidence="3"/>
<dbReference type="InterPro" id="IPR005659">
    <property type="entry name" value="Chemorcpt_Glu_NH3ase_CheD"/>
</dbReference>
<dbReference type="RefSeq" id="WP_132223921.1">
    <property type="nucleotide sequence ID" value="NZ_JADPGE010000002.1"/>
</dbReference>
<dbReference type="Pfam" id="PF03975">
    <property type="entry name" value="CheD"/>
    <property type="match status" value="1"/>
</dbReference>
<comment type="similarity">
    <text evidence="3">Belongs to the CheD family.</text>
</comment>
<dbReference type="PANTHER" id="PTHR35147">
    <property type="entry name" value="CHEMORECEPTOR GLUTAMINE DEAMIDASE CHED-RELATED"/>
    <property type="match status" value="1"/>
</dbReference>
<comment type="caution">
    <text evidence="4">The sequence shown here is derived from an EMBL/GenBank/DDBJ whole genome shotgun (WGS) entry which is preliminary data.</text>
</comment>
<dbReference type="InterPro" id="IPR038592">
    <property type="entry name" value="CheD-like_sf"/>
</dbReference>